<feature type="compositionally biased region" description="Polar residues" evidence="8">
    <location>
        <begin position="1111"/>
        <end position="1125"/>
    </location>
</feature>
<feature type="region of interest" description="Disordered" evidence="8">
    <location>
        <begin position="7"/>
        <end position="34"/>
    </location>
</feature>
<feature type="compositionally biased region" description="Low complexity" evidence="8">
    <location>
        <begin position="474"/>
        <end position="483"/>
    </location>
</feature>
<feature type="domain" description="Sodium/calcium exchanger membrane region" evidence="10">
    <location>
        <begin position="1268"/>
        <end position="1424"/>
    </location>
</feature>
<feature type="region of interest" description="Disordered" evidence="8">
    <location>
        <begin position="98"/>
        <end position="189"/>
    </location>
</feature>
<evidence type="ECO:0000256" key="1">
    <source>
        <dbReference type="ARBA" id="ARBA00004127"/>
    </source>
</evidence>
<feature type="region of interest" description="Disordered" evidence="8">
    <location>
        <begin position="934"/>
        <end position="961"/>
    </location>
</feature>
<feature type="domain" description="Sodium/calcium exchanger membrane region" evidence="10">
    <location>
        <begin position="1500"/>
        <end position="1644"/>
    </location>
</feature>
<feature type="region of interest" description="Disordered" evidence="8">
    <location>
        <begin position="1456"/>
        <end position="1492"/>
    </location>
</feature>
<feature type="region of interest" description="Disordered" evidence="8">
    <location>
        <begin position="1082"/>
        <end position="1235"/>
    </location>
</feature>
<feature type="compositionally biased region" description="Polar residues" evidence="8">
    <location>
        <begin position="401"/>
        <end position="435"/>
    </location>
</feature>
<feature type="compositionally biased region" description="Polar residues" evidence="8">
    <location>
        <begin position="616"/>
        <end position="638"/>
    </location>
</feature>
<dbReference type="InterPro" id="IPR004837">
    <property type="entry name" value="NaCa_Exmemb"/>
</dbReference>
<feature type="region of interest" description="Disordered" evidence="8">
    <location>
        <begin position="199"/>
        <end position="218"/>
    </location>
</feature>
<feature type="compositionally biased region" description="Polar residues" evidence="8">
    <location>
        <begin position="1143"/>
        <end position="1152"/>
    </location>
</feature>
<dbReference type="GO" id="GO:0000329">
    <property type="term" value="C:fungal-type vacuole membrane"/>
    <property type="evidence" value="ECO:0007669"/>
    <property type="project" value="TreeGrafter"/>
</dbReference>
<dbReference type="Pfam" id="PF14636">
    <property type="entry name" value="FNIP_N"/>
    <property type="match status" value="1"/>
</dbReference>
<evidence type="ECO:0000256" key="6">
    <source>
        <dbReference type="ARBA" id="ARBA00023065"/>
    </source>
</evidence>
<reference evidence="13" key="1">
    <citation type="submission" date="2017-03" db="EMBL/GenBank/DDBJ databases">
        <authorList>
            <person name="Sharma R."/>
            <person name="Thines M."/>
        </authorList>
    </citation>
    <scope>NUCLEOTIDE SEQUENCE [LARGE SCALE GENOMIC DNA]</scope>
</reference>
<feature type="compositionally biased region" description="Basic residues" evidence="8">
    <location>
        <begin position="1029"/>
        <end position="1044"/>
    </location>
</feature>
<feature type="compositionally biased region" description="Basic residues" evidence="8">
    <location>
        <begin position="151"/>
        <end position="160"/>
    </location>
</feature>
<organism evidence="12 13">
    <name type="scientific">Lasallia pustulata</name>
    <dbReference type="NCBI Taxonomy" id="136370"/>
    <lineage>
        <taxon>Eukaryota</taxon>
        <taxon>Fungi</taxon>
        <taxon>Dikarya</taxon>
        <taxon>Ascomycota</taxon>
        <taxon>Pezizomycotina</taxon>
        <taxon>Lecanoromycetes</taxon>
        <taxon>OSLEUM clade</taxon>
        <taxon>Umbilicariomycetidae</taxon>
        <taxon>Umbilicariales</taxon>
        <taxon>Umbilicariaceae</taxon>
        <taxon>Lasallia</taxon>
    </lineage>
</organism>
<name>A0A1W5CTF3_9LECA</name>
<feature type="region of interest" description="Disordered" evidence="8">
    <location>
        <begin position="246"/>
        <end position="278"/>
    </location>
</feature>
<evidence type="ECO:0000259" key="11">
    <source>
        <dbReference type="Pfam" id="PF14636"/>
    </source>
</evidence>
<accession>A0A1W5CTF3</accession>
<feature type="transmembrane region" description="Helical" evidence="9">
    <location>
        <begin position="1602"/>
        <end position="1619"/>
    </location>
</feature>
<feature type="compositionally biased region" description="Low complexity" evidence="8">
    <location>
        <begin position="168"/>
        <end position="178"/>
    </location>
</feature>
<keyword evidence="4 9" id="KW-0812">Transmembrane</keyword>
<evidence type="ECO:0000256" key="3">
    <source>
        <dbReference type="ARBA" id="ARBA00022448"/>
    </source>
</evidence>
<sequence>MLGRLLHTAASSLSPHTSGRPQTTLESTTEEAHTHSLLYPDPSALHYTHHQLSPLHHGATPSTAAAAASFDDRGGLDIQGARDIRIIIAQDANTRSHKPEVLYDSQPTLSPSVASKATPSDATDADDAKQRAQAPDLSSDAKGPKLGRSTSRAKHDRHRSWTWNPQGATSDATSASTSPNHAESGLGGAISNARLRAAKARPGSSGNETAQGRLAREGKEDTEALLACMFGATGFRLVSSTKVHVRPATPPRAPTSAGSSPVVAEPSSPKPFPKRRTPLTRSVTAEDILAGLVHATGEGSSRYVPQPDRPSMLVTRLFSVDLPATSPSTDVEYGQTPNAESFMKDNRSYPFPQIKRPSGAKGPEKAHQTKIPMYAVAIVLQLPPNQRRPSTPSIRREQFSASALQTDRLSQSPSCYETNTDWAMPNKGQQDSLVSSAGADGDLDRHLDYVLGHWDIVIRALSSLEHVVKDQLKSSTTTTSTVTPEATLPVPHFASSSTAAECSSELRPGSNGSLASLTLRQNLERAESSGLSNSTDSQQNSTWGSMLSGFWSNRRGSTTEDSDLMASSQEGLGITGLSKDAGASTSSGKLAQMVDEVSGNHKDEAGAKLDVMGFLSPNSTQASQDPSQRTPSLDQATPAQDIPERPRSRRPPLKLSIDIEDGIIDVELPMTSSFSSFGSPISSGNECLTAASSFNDHASVHTHAPAPRSLHTDSSAPDNVVGWLKQYHEDFPLQAVRPYDMLKDDIKRSMRAEPFPPAPPLTPGAKTIPDSKWKDVCTTLIADATDFSITRLRLRRRIIRPSATNPTTELTPSIYPPPPFHMEEDLVEEPIMDMDPTLIDAVERLLVQSGHSSKVPSRTPSTASSRAGSPQRREQLPSHRRMVSGGTNSSAGTGCNPVMMRRVLEVPRSECRSLVLSALEQVVRSVGVEVAMGETGKGPRGLPVDSTLREGPVAEPETEPDSLRPVLWTLRSSRISRDPSYTVAKGAHGEQTHSSHGMFSSLQQPTTAYDSLRQPTSQQSLTSRQTAISHHHFGPQASLHRKTRTSASASPLVFYAFQSYTDVALLNMHRLRSAARATAWWDEEGDPPSYNPFRKLNPRRRRGGDDEEVARTSTIQSENDATTSREQNRIDERIAPRHPNTFPPNHTNQEGHSPTYHPQYPLAEKEKEGSEESTAGTSATVVVPDADREGNGGIKQRKSGFMSKFHKKEKNQDDRQTRSTSGLTQNGNKHKFTPGNQLKRTLFNSWINVLLIMAPVGIAVNYAHVQPVAVFVINFIAIIPLAAMLSYATEEIAIRTGETLGGLLNATFGNAVELIVSILALVKNEVLIVQTSLIGSILSNLLLVMGMCFFFGGINRPEQHFNMVVAQTASSLLALAVASLIIPTAFSTWASGDATKNASNITALSRGTSVLLLLVYGAYLFFQLKTHADMYNEPSQKVERRQTKKDIRAGLAKVGAGMAGTSGATSREADGSNAQDSPLRHPDEEDKEQKDEPQLHIWVAVATLAISTALVAVCAEFMVDSINAITAEGGISKTFVGLILLPIVGNAAEHATAVTVAVKDKMDLAIGVAVGSSMQIALLVIPFVVVLGWILGKDDMNLSFDGFQIAILFVAVLLVNYLIQDGKSHWLEGVLLQTLYLIIAIAAWFYPANGQVS</sequence>
<comment type="subcellular location">
    <subcellularLocation>
        <location evidence="1">Endomembrane system</location>
        <topology evidence="1">Multi-pass membrane protein</topology>
    </subcellularLocation>
</comment>
<dbReference type="InterPro" id="IPR004713">
    <property type="entry name" value="CaH_exchang"/>
</dbReference>
<comment type="similarity">
    <text evidence="2">Belongs to the Ca(2+):cation antiporter (CaCA) (TC 2.A.19) family.</text>
</comment>
<dbReference type="Proteomes" id="UP000192927">
    <property type="component" value="Unassembled WGS sequence"/>
</dbReference>
<dbReference type="FunFam" id="1.20.1420.30:FF:000021">
    <property type="entry name" value="Vacuolar calcium ion transporter"/>
    <property type="match status" value="1"/>
</dbReference>
<keyword evidence="7 9" id="KW-0472">Membrane</keyword>
<feature type="compositionally biased region" description="Polar residues" evidence="8">
    <location>
        <begin position="9"/>
        <end position="27"/>
    </location>
</feature>
<dbReference type="Pfam" id="PF01699">
    <property type="entry name" value="Na_Ca_ex"/>
    <property type="match status" value="2"/>
</dbReference>
<feature type="region of interest" description="Disordered" evidence="8">
    <location>
        <begin position="401"/>
        <end position="436"/>
    </location>
</feature>
<evidence type="ECO:0000256" key="7">
    <source>
        <dbReference type="ARBA" id="ARBA00023136"/>
    </source>
</evidence>
<feature type="compositionally biased region" description="Polar residues" evidence="8">
    <location>
        <begin position="994"/>
        <end position="1028"/>
    </location>
</feature>
<protein>
    <submittedName>
        <fullName evidence="12">Calcium proton exchanger</fullName>
    </submittedName>
</protein>
<dbReference type="FunFam" id="1.20.1420.30:FF:000011">
    <property type="entry name" value="Vacuolar calcium ion transporter"/>
    <property type="match status" value="1"/>
</dbReference>
<feature type="transmembrane region" description="Helical" evidence="9">
    <location>
        <begin position="1539"/>
        <end position="1558"/>
    </location>
</feature>
<feature type="compositionally biased region" description="Polar residues" evidence="8">
    <location>
        <begin position="849"/>
        <end position="868"/>
    </location>
</feature>
<dbReference type="EMBL" id="FWEW01000197">
    <property type="protein sequence ID" value="SLM34015.1"/>
    <property type="molecule type" value="Genomic_DNA"/>
</dbReference>
<keyword evidence="6" id="KW-0406">Ion transport</keyword>
<feature type="transmembrane region" description="Helical" evidence="9">
    <location>
        <begin position="1268"/>
        <end position="1288"/>
    </location>
</feature>
<evidence type="ECO:0000256" key="4">
    <source>
        <dbReference type="ARBA" id="ARBA00022692"/>
    </source>
</evidence>
<evidence type="ECO:0000313" key="13">
    <source>
        <dbReference type="Proteomes" id="UP000192927"/>
    </source>
</evidence>
<feature type="transmembrane region" description="Helical" evidence="9">
    <location>
        <begin position="1403"/>
        <end position="1422"/>
    </location>
</feature>
<evidence type="ECO:0000256" key="5">
    <source>
        <dbReference type="ARBA" id="ARBA00022989"/>
    </source>
</evidence>
<feature type="transmembrane region" description="Helical" evidence="9">
    <location>
        <begin position="1372"/>
        <end position="1391"/>
    </location>
</feature>
<feature type="region of interest" description="Disordered" evidence="8">
    <location>
        <begin position="525"/>
        <end position="548"/>
    </location>
</feature>
<keyword evidence="5 9" id="KW-1133">Transmembrane helix</keyword>
<dbReference type="GO" id="GO:0006874">
    <property type="term" value="P:intracellular calcium ion homeostasis"/>
    <property type="evidence" value="ECO:0007669"/>
    <property type="project" value="TreeGrafter"/>
</dbReference>
<feature type="compositionally biased region" description="Low complexity" evidence="8">
    <location>
        <begin position="1456"/>
        <end position="1466"/>
    </location>
</feature>
<feature type="transmembrane region" description="Helical" evidence="9">
    <location>
        <begin position="1328"/>
        <end position="1351"/>
    </location>
</feature>
<feature type="region of interest" description="Disordered" evidence="8">
    <location>
        <begin position="474"/>
        <end position="494"/>
    </location>
</feature>
<evidence type="ECO:0000256" key="9">
    <source>
        <dbReference type="SAM" id="Phobius"/>
    </source>
</evidence>
<dbReference type="Gene3D" id="1.20.1420.30">
    <property type="entry name" value="NCX, central ion-binding region"/>
    <property type="match status" value="2"/>
</dbReference>
<feature type="region of interest" description="Disordered" evidence="8">
    <location>
        <begin position="979"/>
        <end position="1044"/>
    </location>
</feature>
<evidence type="ECO:0000259" key="10">
    <source>
        <dbReference type="Pfam" id="PF01699"/>
    </source>
</evidence>
<dbReference type="PANTHER" id="PTHR31503:SF20">
    <property type="entry name" value="CA(2+)_H(+) EXCHANGER, PUTATIVE (EUROFUNG)-RELATED"/>
    <property type="match status" value="1"/>
</dbReference>
<feature type="region of interest" description="Disordered" evidence="8">
    <location>
        <begin position="849"/>
        <end position="894"/>
    </location>
</feature>
<feature type="compositionally biased region" description="Polar residues" evidence="8">
    <location>
        <begin position="529"/>
        <end position="548"/>
    </location>
</feature>
<dbReference type="GO" id="GO:0012505">
    <property type="term" value="C:endomembrane system"/>
    <property type="evidence" value="ECO:0007669"/>
    <property type="project" value="UniProtKB-SubCell"/>
</dbReference>
<feature type="compositionally biased region" description="Basic and acidic residues" evidence="8">
    <location>
        <begin position="1126"/>
        <end position="1135"/>
    </location>
</feature>
<feature type="region of interest" description="Disordered" evidence="8">
    <location>
        <begin position="615"/>
        <end position="652"/>
    </location>
</feature>
<proteinExistence type="inferred from homology"/>
<keyword evidence="3" id="KW-0813">Transport</keyword>
<feature type="compositionally biased region" description="Basic and acidic residues" evidence="8">
    <location>
        <begin position="1478"/>
        <end position="1492"/>
    </location>
</feature>
<evidence type="ECO:0000256" key="2">
    <source>
        <dbReference type="ARBA" id="ARBA00008170"/>
    </source>
</evidence>
<feature type="domain" description="Folliculin-interacting protein N-terminal" evidence="11">
    <location>
        <begin position="83"/>
        <end position="249"/>
    </location>
</feature>
<feature type="transmembrane region" description="Helical" evidence="9">
    <location>
        <begin position="1626"/>
        <end position="1646"/>
    </location>
</feature>
<feature type="compositionally biased region" description="Polar residues" evidence="8">
    <location>
        <begin position="1218"/>
        <end position="1227"/>
    </location>
</feature>
<dbReference type="GO" id="GO:0015369">
    <property type="term" value="F:calcium:proton antiporter activity"/>
    <property type="evidence" value="ECO:0007669"/>
    <property type="project" value="TreeGrafter"/>
</dbReference>
<feature type="transmembrane region" description="Helical" evidence="9">
    <location>
        <begin position="1497"/>
        <end position="1519"/>
    </location>
</feature>
<keyword evidence="13" id="KW-1185">Reference proteome</keyword>
<feature type="transmembrane region" description="Helical" evidence="9">
    <location>
        <begin position="1300"/>
        <end position="1322"/>
    </location>
</feature>
<feature type="transmembrane region" description="Helical" evidence="9">
    <location>
        <begin position="1565"/>
        <end position="1590"/>
    </location>
</feature>
<dbReference type="PANTHER" id="PTHR31503">
    <property type="entry name" value="VACUOLAR CALCIUM ION TRANSPORTER"/>
    <property type="match status" value="1"/>
</dbReference>
<dbReference type="InterPro" id="IPR044880">
    <property type="entry name" value="NCX_ion-bd_dom_sf"/>
</dbReference>
<dbReference type="InterPro" id="IPR028084">
    <property type="entry name" value="FNIP_N_dom"/>
</dbReference>
<evidence type="ECO:0000256" key="8">
    <source>
        <dbReference type="SAM" id="MobiDB-lite"/>
    </source>
</evidence>
<evidence type="ECO:0000313" key="12">
    <source>
        <dbReference type="EMBL" id="SLM34015.1"/>
    </source>
</evidence>